<dbReference type="WBParaSite" id="PTRK_0000046500.1">
    <property type="protein sequence ID" value="PTRK_0000046500.1"/>
    <property type="gene ID" value="PTRK_0000046500"/>
</dbReference>
<evidence type="ECO:0000313" key="1">
    <source>
        <dbReference type="Proteomes" id="UP000038045"/>
    </source>
</evidence>
<organism evidence="1 2">
    <name type="scientific">Parastrongyloides trichosuri</name>
    <name type="common">Possum-specific nematode worm</name>
    <dbReference type="NCBI Taxonomy" id="131310"/>
    <lineage>
        <taxon>Eukaryota</taxon>
        <taxon>Metazoa</taxon>
        <taxon>Ecdysozoa</taxon>
        <taxon>Nematoda</taxon>
        <taxon>Chromadorea</taxon>
        <taxon>Rhabditida</taxon>
        <taxon>Tylenchina</taxon>
        <taxon>Panagrolaimomorpha</taxon>
        <taxon>Strongyloidoidea</taxon>
        <taxon>Strongyloididae</taxon>
        <taxon>Parastrongyloides</taxon>
    </lineage>
</organism>
<dbReference type="Proteomes" id="UP000038045">
    <property type="component" value="Unplaced"/>
</dbReference>
<name>A0A0N4Z190_PARTI</name>
<dbReference type="AlphaFoldDB" id="A0A0N4Z190"/>
<evidence type="ECO:0000313" key="2">
    <source>
        <dbReference type="WBParaSite" id="PTRK_0000046500.1"/>
    </source>
</evidence>
<sequence>MCCFETEGLFAPFIWRNRLGNVWGKRNSFMTSEKENINNEIVYLPYYDNDSEIQEVGDNNNKHGKFFKKIKDSLGKRKSDDKEYESFIPVAKPSWGGLGGVWGKRSDNKDSEIRKNLMFEKLFG</sequence>
<reference evidence="2" key="1">
    <citation type="submission" date="2017-02" db="UniProtKB">
        <authorList>
            <consortium name="WormBaseParasite"/>
        </authorList>
    </citation>
    <scope>IDENTIFICATION</scope>
</reference>
<protein>
    <submittedName>
        <fullName evidence="2">Uncharacterized protein</fullName>
    </submittedName>
</protein>
<keyword evidence="1" id="KW-1185">Reference proteome</keyword>
<proteinExistence type="predicted"/>
<accession>A0A0N4Z190</accession>